<organism evidence="3">
    <name type="scientific">Tanacetum cinerariifolium</name>
    <name type="common">Dalmatian daisy</name>
    <name type="synonym">Chrysanthemum cinerariifolium</name>
    <dbReference type="NCBI Taxonomy" id="118510"/>
    <lineage>
        <taxon>Eukaryota</taxon>
        <taxon>Viridiplantae</taxon>
        <taxon>Streptophyta</taxon>
        <taxon>Embryophyta</taxon>
        <taxon>Tracheophyta</taxon>
        <taxon>Spermatophyta</taxon>
        <taxon>Magnoliopsida</taxon>
        <taxon>eudicotyledons</taxon>
        <taxon>Gunneridae</taxon>
        <taxon>Pentapetalae</taxon>
        <taxon>asterids</taxon>
        <taxon>campanulids</taxon>
        <taxon>Asterales</taxon>
        <taxon>Asteraceae</taxon>
        <taxon>Asteroideae</taxon>
        <taxon>Anthemideae</taxon>
        <taxon>Anthemidinae</taxon>
        <taxon>Tanacetum</taxon>
    </lineage>
</organism>
<feature type="compositionally biased region" description="Acidic residues" evidence="1">
    <location>
        <begin position="480"/>
        <end position="491"/>
    </location>
</feature>
<evidence type="ECO:0000259" key="2">
    <source>
        <dbReference type="Pfam" id="PF14111"/>
    </source>
</evidence>
<protein>
    <recommendedName>
        <fullName evidence="2">DUF4283 domain-containing protein</fullName>
    </recommendedName>
</protein>
<dbReference type="PANTHER" id="PTHR31286:SF99">
    <property type="entry name" value="DUF4283 DOMAIN-CONTAINING PROTEIN"/>
    <property type="match status" value="1"/>
</dbReference>
<dbReference type="AlphaFoldDB" id="A0A699GMF3"/>
<reference evidence="3" key="1">
    <citation type="journal article" date="2019" name="Sci. Rep.">
        <title>Draft genome of Tanacetum cinerariifolium, the natural source of mosquito coil.</title>
        <authorList>
            <person name="Yamashiro T."/>
            <person name="Shiraishi A."/>
            <person name="Satake H."/>
            <person name="Nakayama K."/>
        </authorList>
    </citation>
    <scope>NUCLEOTIDE SEQUENCE</scope>
</reference>
<gene>
    <name evidence="3" type="ORF">Tci_001233</name>
</gene>
<feature type="region of interest" description="Disordered" evidence="1">
    <location>
        <begin position="1"/>
        <end position="21"/>
    </location>
</feature>
<dbReference type="Pfam" id="PF14111">
    <property type="entry name" value="DUF4283"/>
    <property type="match status" value="1"/>
</dbReference>
<proteinExistence type="predicted"/>
<evidence type="ECO:0000313" key="3">
    <source>
        <dbReference type="EMBL" id="GEU29255.1"/>
    </source>
</evidence>
<feature type="compositionally biased region" description="Polar residues" evidence="1">
    <location>
        <begin position="386"/>
        <end position="398"/>
    </location>
</feature>
<evidence type="ECO:0000256" key="1">
    <source>
        <dbReference type="SAM" id="MobiDB-lite"/>
    </source>
</evidence>
<dbReference type="InterPro" id="IPR040256">
    <property type="entry name" value="At4g02000-like"/>
</dbReference>
<sequence>MERGFLDSGDQKKKKKDGDGVKKDAMYEAANIGIAAKVKLIDGKLRKPMRGTPITIDVPAMGSIKGRGSHLEKLHTYVGGPPTKSILKKAVDNEKGEASNGGKHTPTKVRFRPITTSTVVVPVDSEGSYNGGTCEAKTDCSFASLVGPKESSSKVHFHAFVNDEKLESFDCVLPKAVASKVKSRYENFIVGFFLGKDLSFPMVQQYVSNTWQKFRFEKITRNDDGVYLFKFASKSGMDQVLEKGSWLIRKSPIILNKWTPSVSLKKGEVANVPIWVKMYNVSALIEVSASSALKKEVIMAVPEDEGDGYVKEVIRVEYEWKPPHCVDCQSFGHDSKLCPKRVREEVPKNSDRDTKATTMEENDDGFTEVKSRKKKKGVDFGVDAKPNSTSPSASSNDVGNDKGVSNLGLNTSNPFDVLNVDGDAMGEPKTQPKVSEYVSSDLNENRLGASKPGSSKSVYGDGHKDKNISSPSVMKKWDVINEDDTTDDEDVFNSYDGSLGGGNQLEDEDFDLYEGYAD</sequence>
<feature type="domain" description="DUF4283" evidence="2">
    <location>
        <begin position="183"/>
        <end position="264"/>
    </location>
</feature>
<comment type="caution">
    <text evidence="3">The sequence shown here is derived from an EMBL/GenBank/DDBJ whole genome shotgun (WGS) entry which is preliminary data.</text>
</comment>
<dbReference type="InterPro" id="IPR025558">
    <property type="entry name" value="DUF4283"/>
</dbReference>
<feature type="compositionally biased region" description="Acidic residues" evidence="1">
    <location>
        <begin position="505"/>
        <end position="518"/>
    </location>
</feature>
<name>A0A699GMF3_TANCI</name>
<dbReference type="PANTHER" id="PTHR31286">
    <property type="entry name" value="GLYCINE-RICH CELL WALL STRUCTURAL PROTEIN 1.8-LIKE"/>
    <property type="match status" value="1"/>
</dbReference>
<dbReference type="EMBL" id="BKCJ010000054">
    <property type="protein sequence ID" value="GEU29255.1"/>
    <property type="molecule type" value="Genomic_DNA"/>
</dbReference>
<feature type="region of interest" description="Disordered" evidence="1">
    <location>
        <begin position="343"/>
        <end position="412"/>
    </location>
</feature>
<feature type="region of interest" description="Disordered" evidence="1">
    <location>
        <begin position="437"/>
        <end position="518"/>
    </location>
</feature>
<accession>A0A699GMF3</accession>
<feature type="compositionally biased region" description="Basic and acidic residues" evidence="1">
    <location>
        <begin position="343"/>
        <end position="355"/>
    </location>
</feature>